<reference evidence="1 2" key="1">
    <citation type="submission" date="2013-05" db="EMBL/GenBank/DDBJ databases">
        <title>Draft genome of the parasitic nematode Anyclostoma ceylanicum.</title>
        <authorList>
            <person name="Mitreva M."/>
        </authorList>
    </citation>
    <scope>NUCLEOTIDE SEQUENCE [LARGE SCALE GENOMIC DNA]</scope>
</reference>
<keyword evidence="2" id="KW-1185">Reference proteome</keyword>
<proteinExistence type="predicted"/>
<organism evidence="1 2">
    <name type="scientific">Ancylostoma ceylanicum</name>
    <dbReference type="NCBI Taxonomy" id="53326"/>
    <lineage>
        <taxon>Eukaryota</taxon>
        <taxon>Metazoa</taxon>
        <taxon>Ecdysozoa</taxon>
        <taxon>Nematoda</taxon>
        <taxon>Chromadorea</taxon>
        <taxon>Rhabditida</taxon>
        <taxon>Rhabditina</taxon>
        <taxon>Rhabditomorpha</taxon>
        <taxon>Strongyloidea</taxon>
        <taxon>Ancylostomatidae</taxon>
        <taxon>Ancylostomatinae</taxon>
        <taxon>Ancylostoma</taxon>
    </lineage>
</organism>
<evidence type="ECO:0000313" key="2">
    <source>
        <dbReference type="Proteomes" id="UP000054495"/>
    </source>
</evidence>
<dbReference type="EMBL" id="KE124927">
    <property type="protein sequence ID" value="EPB74820.1"/>
    <property type="molecule type" value="Genomic_DNA"/>
</dbReference>
<dbReference type="Proteomes" id="UP000054495">
    <property type="component" value="Unassembled WGS sequence"/>
</dbReference>
<gene>
    <name evidence="1" type="ORF">ANCCEY_06083</name>
</gene>
<evidence type="ECO:0000313" key="1">
    <source>
        <dbReference type="EMBL" id="EPB74820.1"/>
    </source>
</evidence>
<protein>
    <submittedName>
        <fullName evidence="1">Uncharacterized protein</fullName>
    </submittedName>
</protein>
<dbReference type="AlphaFoldDB" id="A0A0D6LRZ2"/>
<sequence length="157" mass="17634">MHARSLKHSPPTPPGVKDLRVALKPVNMVEKSRDVVALRDNRSRALELLLPHLLNRILVVNLLPKAGLISHHTTNTLDAIWKGSPNNVSLSDIQRHSKLSRVSKESVLLLNHHSILLCKKVGHKSIDHLSLDQKKPDIDLLRRLLQPAMVTDVWQGI</sequence>
<accession>A0A0D6LRZ2</accession>
<name>A0A0D6LRZ2_9BILA</name>